<dbReference type="GeneID" id="25257086"/>
<dbReference type="EMBL" id="HG676610">
    <property type="protein sequence ID" value="CDJ44161.1"/>
    <property type="molecule type" value="Genomic_DNA"/>
</dbReference>
<dbReference type="VEuPathDB" id="ToxoDB:ETH2_1117100"/>
<dbReference type="RefSeq" id="XP_013234910.1">
    <property type="nucleotide sequence ID" value="XM_013379456.1"/>
</dbReference>
<dbReference type="OrthoDB" id="354616at2759"/>
<accession>U6L1V7</accession>
<evidence type="ECO:0000313" key="2">
    <source>
        <dbReference type="Proteomes" id="UP000030747"/>
    </source>
</evidence>
<dbReference type="Proteomes" id="UP000030747">
    <property type="component" value="Unassembled WGS sequence"/>
</dbReference>
<dbReference type="AlphaFoldDB" id="U6L1V7"/>
<evidence type="ECO:0000313" key="1">
    <source>
        <dbReference type="EMBL" id="CDJ44161.1"/>
    </source>
</evidence>
<feature type="non-terminal residue" evidence="1">
    <location>
        <position position="1"/>
    </location>
</feature>
<keyword evidence="2" id="KW-1185">Reference proteome</keyword>
<protein>
    <submittedName>
        <fullName evidence="1">Uncharacterized protein</fullName>
    </submittedName>
</protein>
<proteinExistence type="predicted"/>
<sequence length="118" mass="12493">QEADPSSSSTSLAAAAADVKAAAAAAAPRISFVSCYITPSPIIGLMVLQVPRCCFLDPPPSQQQQQQQQQREAAAAALCMVLEDGRLQVVSFQGFNLLFDFKPEGKAVLQAATDKRAQ</sequence>
<gene>
    <name evidence="1" type="ORF">ETH_00040230</name>
</gene>
<reference evidence="1" key="1">
    <citation type="submission" date="2013-10" db="EMBL/GenBank/DDBJ databases">
        <title>Genomic analysis of the causative agents of coccidiosis in chickens.</title>
        <authorList>
            <person name="Reid A.J."/>
            <person name="Blake D."/>
            <person name="Billington K."/>
            <person name="Browne H."/>
            <person name="Dunn M."/>
            <person name="Hung S."/>
            <person name="Kawahara F."/>
            <person name="Miranda-Saavedra D."/>
            <person name="Mourier T."/>
            <person name="Nagra H."/>
            <person name="Otto T.D."/>
            <person name="Rawlings N."/>
            <person name="Sanchez A."/>
            <person name="Sanders M."/>
            <person name="Subramaniam C."/>
            <person name="Tay Y."/>
            <person name="Dear P."/>
            <person name="Doerig C."/>
            <person name="Gruber A."/>
            <person name="Parkinson J."/>
            <person name="Shirley M."/>
            <person name="Wan K.L."/>
            <person name="Berriman M."/>
            <person name="Tomley F."/>
            <person name="Pain A."/>
        </authorList>
    </citation>
    <scope>NUCLEOTIDE SEQUENCE [LARGE SCALE GENOMIC DNA]</scope>
    <source>
        <strain evidence="1">Houghton</strain>
    </source>
</reference>
<name>U6L1V7_EIMTE</name>
<organism evidence="1 2">
    <name type="scientific">Eimeria tenella</name>
    <name type="common">Coccidian parasite</name>
    <dbReference type="NCBI Taxonomy" id="5802"/>
    <lineage>
        <taxon>Eukaryota</taxon>
        <taxon>Sar</taxon>
        <taxon>Alveolata</taxon>
        <taxon>Apicomplexa</taxon>
        <taxon>Conoidasida</taxon>
        <taxon>Coccidia</taxon>
        <taxon>Eucoccidiorida</taxon>
        <taxon>Eimeriorina</taxon>
        <taxon>Eimeriidae</taxon>
        <taxon>Eimeria</taxon>
    </lineage>
</organism>
<reference evidence="1" key="2">
    <citation type="submission" date="2013-10" db="EMBL/GenBank/DDBJ databases">
        <authorList>
            <person name="Aslett M."/>
        </authorList>
    </citation>
    <scope>NUCLEOTIDE SEQUENCE [LARGE SCALE GENOMIC DNA]</scope>
    <source>
        <strain evidence="1">Houghton</strain>
    </source>
</reference>
<dbReference type="VEuPathDB" id="ToxoDB:ETH_00040230"/>